<keyword evidence="2" id="KW-1133">Transmembrane helix</keyword>
<reference evidence="3" key="1">
    <citation type="submission" date="2019-11" db="UniProtKB">
        <authorList>
            <consortium name="WormBaseParasite"/>
        </authorList>
    </citation>
    <scope>IDENTIFICATION</scope>
</reference>
<keyword evidence="2" id="KW-0472">Membrane</keyword>
<name>A0A5K3FSU4_MESCO</name>
<evidence type="ECO:0000256" key="1">
    <source>
        <dbReference type="SAM" id="MobiDB-lite"/>
    </source>
</evidence>
<sequence>MFCCLILKAVWAKTGEVGCALRECQWEQNSDSFLACFYKPADPLPEGSPYEAGYRCTACPYGVGCFRNQCTDLSSLASKTCNRTPPKQTPSPAPNTTVTTTARTSDQTPIATATSTRLSNSPHPKTTETSKAGKSGQTPITTSSSTRLLAWGISSVAVLITICAAYIP</sequence>
<feature type="compositionally biased region" description="Low complexity" evidence="1">
    <location>
        <begin position="94"/>
        <end position="108"/>
    </location>
</feature>
<feature type="region of interest" description="Disordered" evidence="1">
    <location>
        <begin position="81"/>
        <end position="142"/>
    </location>
</feature>
<evidence type="ECO:0000313" key="3">
    <source>
        <dbReference type="WBParaSite" id="MCU_010240-RA"/>
    </source>
</evidence>
<dbReference type="AlphaFoldDB" id="A0A5K3FSU4"/>
<dbReference type="Gene3D" id="3.40.33.10">
    <property type="entry name" value="CAP"/>
    <property type="match status" value="1"/>
</dbReference>
<protein>
    <submittedName>
        <fullName evidence="3">SCP domain-containing protein</fullName>
    </submittedName>
</protein>
<dbReference type="WBParaSite" id="MCU_010240-RA">
    <property type="protein sequence ID" value="MCU_010240-RA"/>
    <property type="gene ID" value="MCU_010240"/>
</dbReference>
<feature type="compositionally biased region" description="Polar residues" evidence="1">
    <location>
        <begin position="109"/>
        <end position="142"/>
    </location>
</feature>
<accession>A0A5K3FSU4</accession>
<organism evidence="3">
    <name type="scientific">Mesocestoides corti</name>
    <name type="common">Flatworm</name>
    <dbReference type="NCBI Taxonomy" id="53468"/>
    <lineage>
        <taxon>Eukaryota</taxon>
        <taxon>Metazoa</taxon>
        <taxon>Spiralia</taxon>
        <taxon>Lophotrochozoa</taxon>
        <taxon>Platyhelminthes</taxon>
        <taxon>Cestoda</taxon>
        <taxon>Eucestoda</taxon>
        <taxon>Cyclophyllidea</taxon>
        <taxon>Mesocestoididae</taxon>
        <taxon>Mesocestoides</taxon>
    </lineage>
</organism>
<proteinExistence type="predicted"/>
<feature type="transmembrane region" description="Helical" evidence="2">
    <location>
        <begin position="148"/>
        <end position="167"/>
    </location>
</feature>
<evidence type="ECO:0000256" key="2">
    <source>
        <dbReference type="SAM" id="Phobius"/>
    </source>
</evidence>
<keyword evidence="2" id="KW-0812">Transmembrane</keyword>
<dbReference type="SUPFAM" id="SSF55797">
    <property type="entry name" value="PR-1-like"/>
    <property type="match status" value="1"/>
</dbReference>
<dbReference type="InterPro" id="IPR035940">
    <property type="entry name" value="CAP_sf"/>
</dbReference>